<sequence length="144" mass="17189">MSPDFNYNEVPLTFLHCLNKQCKKASKCLRYMVTAYVPARYPAISTVNPNFIASCKDACPYFMPDEKKRFALGITYLLDKIPHSQAVSIKREMIAELQRATYYRCWRKERLIKPGEQERIRQIFLKWGINEEPVYDEYVEQYEW</sequence>
<keyword evidence="3" id="KW-1185">Reference proteome</keyword>
<evidence type="ECO:0000313" key="4">
    <source>
        <dbReference type="Proteomes" id="UP000286075"/>
    </source>
</evidence>
<dbReference type="Proteomes" id="UP000286075">
    <property type="component" value="Unassembled WGS sequence"/>
</dbReference>
<dbReference type="eggNOG" id="ENOG503420H">
    <property type="taxonomic scope" value="Bacteria"/>
</dbReference>
<dbReference type="RefSeq" id="WP_025831224.1">
    <property type="nucleotide sequence ID" value="NZ_CABMFG010000003.1"/>
</dbReference>
<evidence type="ECO:0000313" key="3">
    <source>
        <dbReference type="Proteomes" id="UP000184192"/>
    </source>
</evidence>
<reference evidence="1 4" key="3">
    <citation type="submission" date="2018-08" db="EMBL/GenBank/DDBJ databases">
        <title>A genome reference for cultivated species of the human gut microbiota.</title>
        <authorList>
            <person name="Zou Y."/>
            <person name="Xue W."/>
            <person name="Luo G."/>
        </authorList>
    </citation>
    <scope>NUCLEOTIDE SEQUENCE [LARGE SCALE GENOMIC DNA]</scope>
    <source>
        <strain evidence="1 4">OF03-9BH</strain>
    </source>
</reference>
<gene>
    <name evidence="1" type="ORF">DXA68_03560</name>
    <name evidence="2" type="ORF">SAMN05444350_10617</name>
</gene>
<dbReference type="Proteomes" id="UP000184192">
    <property type="component" value="Unassembled WGS sequence"/>
</dbReference>
<dbReference type="GeneID" id="92711410"/>
<dbReference type="AlphaFoldDB" id="A0A1M6D896"/>
<name>A0A1M6D896_9BACE</name>
<reference evidence="3" key="2">
    <citation type="submission" date="2016-11" db="EMBL/GenBank/DDBJ databases">
        <authorList>
            <person name="Varghese N."/>
            <person name="Submissions S."/>
        </authorList>
    </citation>
    <scope>NUCLEOTIDE SEQUENCE [LARGE SCALE GENOMIC DNA]</scope>
    <source>
        <strain evidence="3">DSM 26884</strain>
    </source>
</reference>
<accession>A0A1M6D896</accession>
<reference evidence="2" key="1">
    <citation type="submission" date="2016-11" db="EMBL/GenBank/DDBJ databases">
        <authorList>
            <person name="Jaros S."/>
            <person name="Januszkiewicz K."/>
            <person name="Wedrychowicz H."/>
        </authorList>
    </citation>
    <scope>NUCLEOTIDE SEQUENCE [LARGE SCALE GENOMIC DNA]</scope>
    <source>
        <strain evidence="2">DSM 26884</strain>
    </source>
</reference>
<dbReference type="Pfam" id="PF19555">
    <property type="entry name" value="DUF6078"/>
    <property type="match status" value="1"/>
</dbReference>
<evidence type="ECO:0000313" key="1">
    <source>
        <dbReference type="EMBL" id="RGX80646.1"/>
    </source>
</evidence>
<dbReference type="OrthoDB" id="1070184at2"/>
<dbReference type="EMBL" id="FQZN01000006">
    <property type="protein sequence ID" value="SHI69381.1"/>
    <property type="molecule type" value="Genomic_DNA"/>
</dbReference>
<protein>
    <submittedName>
        <fullName evidence="2">Uncharacterized protein</fullName>
    </submittedName>
</protein>
<evidence type="ECO:0000313" key="2">
    <source>
        <dbReference type="EMBL" id="SHI69381.1"/>
    </source>
</evidence>
<dbReference type="InterPro" id="IPR045724">
    <property type="entry name" value="DUF6078"/>
</dbReference>
<organism evidence="2 3">
    <name type="scientific">Bacteroides stercorirosoris</name>
    <dbReference type="NCBI Taxonomy" id="871324"/>
    <lineage>
        <taxon>Bacteria</taxon>
        <taxon>Pseudomonadati</taxon>
        <taxon>Bacteroidota</taxon>
        <taxon>Bacteroidia</taxon>
        <taxon>Bacteroidales</taxon>
        <taxon>Bacteroidaceae</taxon>
        <taxon>Bacteroides</taxon>
    </lineage>
</organism>
<proteinExistence type="predicted"/>
<dbReference type="EMBL" id="QSCF01000003">
    <property type="protein sequence ID" value="RGX80646.1"/>
    <property type="molecule type" value="Genomic_DNA"/>
</dbReference>